<organism evidence="4 5">
    <name type="scientific">Papaver somniferum</name>
    <name type="common">Opium poppy</name>
    <dbReference type="NCBI Taxonomy" id="3469"/>
    <lineage>
        <taxon>Eukaryota</taxon>
        <taxon>Viridiplantae</taxon>
        <taxon>Streptophyta</taxon>
        <taxon>Embryophyta</taxon>
        <taxon>Tracheophyta</taxon>
        <taxon>Spermatophyta</taxon>
        <taxon>Magnoliopsida</taxon>
        <taxon>Ranunculales</taxon>
        <taxon>Papaveraceae</taxon>
        <taxon>Papaveroideae</taxon>
        <taxon>Papaver</taxon>
    </lineage>
</organism>
<name>A0A4Y7JBS7_PAPSO</name>
<evidence type="ECO:0000313" key="5">
    <source>
        <dbReference type="Proteomes" id="UP000316621"/>
    </source>
</evidence>
<accession>A0A4Y7JBS7</accession>
<dbReference type="GO" id="GO:0009926">
    <property type="term" value="P:auxin polar transport"/>
    <property type="evidence" value="ECO:0007669"/>
    <property type="project" value="TreeGrafter"/>
</dbReference>
<proteinExistence type="predicted"/>
<evidence type="ECO:0000313" key="4">
    <source>
        <dbReference type="EMBL" id="RZC57460.1"/>
    </source>
</evidence>
<dbReference type="PANTHER" id="PTHR31752">
    <property type="entry name" value="AUXIN EFFLUX CARRIER COMPONENT 1B-RELATED"/>
    <property type="match status" value="1"/>
</dbReference>
<dbReference type="GO" id="GO:0005783">
    <property type="term" value="C:endoplasmic reticulum"/>
    <property type="evidence" value="ECO:0007669"/>
    <property type="project" value="TreeGrafter"/>
</dbReference>
<dbReference type="AlphaFoldDB" id="A0A4Y7JBS7"/>
<sequence>MVLLNSLLHYFHSLHLRWRFSGSSVILMVQIVVLHCISWYTLMFEYKGAKLLNSYGKEALQTEVGEDGKLHATVRKFTSFGSEMRSNNGPHSWACSTPRAFNLTSFEIYSLSLPETKLLEDQFLVVLIFALCFDGRNVKSTCMFTSVGIEEKCDGAKDVRMFVWSSSPSPVSEEIEPNPKEFGEYRRDEQFRFGNSQAINGGELLEPNLKNLGSSSTTELHPKVGAHGSIIDHLMLVSDSHVQSWLVYGAARTSPRSSSISIFAKEYNVHPKILNTGVIFGMLTAPTHQCRRTEKKNSRGLIRTSRGTDYPCPIANSSTDRINYHPTTVEIEKQEQNLEYMLTSTDNRE</sequence>
<keyword evidence="3" id="KW-0812">Transmembrane</keyword>
<dbReference type="Gramene" id="RZC57460">
    <property type="protein sequence ID" value="RZC57460"/>
    <property type="gene ID" value="C5167_004764"/>
</dbReference>
<feature type="transmembrane region" description="Helical" evidence="3">
    <location>
        <begin position="20"/>
        <end position="42"/>
    </location>
</feature>
<keyword evidence="3" id="KW-1133">Transmembrane helix</keyword>
<dbReference type="Proteomes" id="UP000316621">
    <property type="component" value="Chromosome 4"/>
</dbReference>
<dbReference type="GO" id="GO:0005886">
    <property type="term" value="C:plasma membrane"/>
    <property type="evidence" value="ECO:0007669"/>
    <property type="project" value="TreeGrafter"/>
</dbReference>
<evidence type="ECO:0000256" key="2">
    <source>
        <dbReference type="SAM" id="MobiDB-lite"/>
    </source>
</evidence>
<evidence type="ECO:0000256" key="1">
    <source>
        <dbReference type="ARBA" id="ARBA00022448"/>
    </source>
</evidence>
<dbReference type="EMBL" id="CM010718">
    <property type="protein sequence ID" value="RZC57460.1"/>
    <property type="molecule type" value="Genomic_DNA"/>
</dbReference>
<keyword evidence="3" id="KW-0472">Membrane</keyword>
<reference evidence="4 5" key="1">
    <citation type="journal article" date="2018" name="Science">
        <title>The opium poppy genome and morphinan production.</title>
        <authorList>
            <person name="Guo L."/>
            <person name="Winzer T."/>
            <person name="Yang X."/>
            <person name="Li Y."/>
            <person name="Ning Z."/>
            <person name="He Z."/>
            <person name="Teodor R."/>
            <person name="Lu Y."/>
            <person name="Bowser T.A."/>
            <person name="Graham I.A."/>
            <person name="Ye K."/>
        </authorList>
    </citation>
    <scope>NUCLEOTIDE SEQUENCE [LARGE SCALE GENOMIC DNA]</scope>
    <source>
        <strain evidence="5">cv. HN1</strain>
        <tissue evidence="4">Leaves</tissue>
    </source>
</reference>
<protein>
    <submittedName>
        <fullName evidence="4">Uncharacterized protein</fullName>
    </submittedName>
</protein>
<keyword evidence="5" id="KW-1185">Reference proteome</keyword>
<evidence type="ECO:0000256" key="3">
    <source>
        <dbReference type="SAM" id="Phobius"/>
    </source>
</evidence>
<gene>
    <name evidence="4" type="ORF">C5167_004764</name>
</gene>
<dbReference type="GO" id="GO:0010329">
    <property type="term" value="F:auxin efflux transmembrane transporter activity"/>
    <property type="evidence" value="ECO:0007669"/>
    <property type="project" value="TreeGrafter"/>
</dbReference>
<dbReference type="InterPro" id="IPR051107">
    <property type="entry name" value="Auxin_Efflux_Carrier"/>
</dbReference>
<dbReference type="PANTHER" id="PTHR31752:SF66">
    <property type="entry name" value="AUXIN EFFLUX CARRIER COMPONENT 1B-RELATED"/>
    <property type="match status" value="1"/>
</dbReference>
<feature type="region of interest" description="Disordered" evidence="2">
    <location>
        <begin position="294"/>
        <end position="314"/>
    </location>
</feature>
<keyword evidence="1" id="KW-0813">Transport</keyword>